<accession>A0A059E1A9</accession>
<dbReference type="STRING" id="1280948.HY36_04145"/>
<dbReference type="Gene3D" id="3.40.630.30">
    <property type="match status" value="1"/>
</dbReference>
<dbReference type="InterPro" id="IPR016181">
    <property type="entry name" value="Acyl_CoA_acyltransferase"/>
</dbReference>
<dbReference type="OrthoDB" id="9797178at2"/>
<dbReference type="PROSITE" id="PS51186">
    <property type="entry name" value="GNAT"/>
    <property type="match status" value="1"/>
</dbReference>
<reference evidence="2 3" key="1">
    <citation type="journal article" date="2014" name="Antonie Van Leeuwenhoek">
        <title>Hyphomonas beringensis sp. nov. and Hyphomonas chukchiensis sp. nov., isolated from surface seawater of the Bering Sea and Chukchi Sea.</title>
        <authorList>
            <person name="Li C."/>
            <person name="Lai Q."/>
            <person name="Li G."/>
            <person name="Dong C."/>
            <person name="Wang J."/>
            <person name="Liao Y."/>
            <person name="Shao Z."/>
        </authorList>
    </citation>
    <scope>NUCLEOTIDE SEQUENCE [LARGE SCALE GENOMIC DNA]</scope>
    <source>
        <strain evidence="2 3">22II1-22F38</strain>
    </source>
</reference>
<dbReference type="InterPro" id="IPR000182">
    <property type="entry name" value="GNAT_dom"/>
</dbReference>
<proteinExistence type="predicted"/>
<evidence type="ECO:0000313" key="3">
    <source>
        <dbReference type="Proteomes" id="UP000024547"/>
    </source>
</evidence>
<dbReference type="Pfam" id="PF13527">
    <property type="entry name" value="Acetyltransf_9"/>
    <property type="match status" value="1"/>
</dbReference>
<dbReference type="EMBL" id="AWFH01000012">
    <property type="protein sequence ID" value="KCZ61749.1"/>
    <property type="molecule type" value="Genomic_DNA"/>
</dbReference>
<feature type="domain" description="N-acetyltransferase" evidence="1">
    <location>
        <begin position="3"/>
        <end position="145"/>
    </location>
</feature>
<dbReference type="GO" id="GO:0016747">
    <property type="term" value="F:acyltransferase activity, transferring groups other than amino-acyl groups"/>
    <property type="evidence" value="ECO:0007669"/>
    <property type="project" value="InterPro"/>
</dbReference>
<name>A0A059E1A9_9PROT</name>
<dbReference type="eggNOG" id="COG3153">
    <property type="taxonomic scope" value="Bacteria"/>
</dbReference>
<dbReference type="SUPFAM" id="SSF55729">
    <property type="entry name" value="Acyl-CoA N-acyltransferases (Nat)"/>
    <property type="match status" value="1"/>
</dbReference>
<comment type="caution">
    <text evidence="2">The sequence shown here is derived from an EMBL/GenBank/DDBJ whole genome shotgun (WGS) entry which is preliminary data.</text>
</comment>
<gene>
    <name evidence="2" type="ORF">HY36_04145</name>
</gene>
<protein>
    <recommendedName>
        <fullName evidence="1">N-acetyltransferase domain-containing protein</fullName>
    </recommendedName>
</protein>
<dbReference type="RefSeq" id="WP_035550952.1">
    <property type="nucleotide sequence ID" value="NZ_AWFH01000012.1"/>
</dbReference>
<dbReference type="CDD" id="cd04301">
    <property type="entry name" value="NAT_SF"/>
    <property type="match status" value="1"/>
</dbReference>
<dbReference type="Proteomes" id="UP000024547">
    <property type="component" value="Unassembled WGS sequence"/>
</dbReference>
<dbReference type="AlphaFoldDB" id="A0A059E1A9"/>
<keyword evidence="3" id="KW-1185">Reference proteome</keyword>
<organism evidence="2 3">
    <name type="scientific">Hyphomonas atlantica</name>
    <dbReference type="NCBI Taxonomy" id="1280948"/>
    <lineage>
        <taxon>Bacteria</taxon>
        <taxon>Pseudomonadati</taxon>
        <taxon>Pseudomonadota</taxon>
        <taxon>Alphaproteobacteria</taxon>
        <taxon>Hyphomonadales</taxon>
        <taxon>Hyphomonadaceae</taxon>
        <taxon>Hyphomonas</taxon>
    </lineage>
</organism>
<dbReference type="PATRIC" id="fig|1280948.3.peg.1657"/>
<evidence type="ECO:0000313" key="2">
    <source>
        <dbReference type="EMBL" id="KCZ61749.1"/>
    </source>
</evidence>
<sequence length="161" mass="17266">MSFWIRPARDEDLAEIIALNDLAFGGQDEGRIVKAMSEGEDSVLSLVASDDNLIAGHIQFFRIRIDGAPVAVGLGPMSVHPDFQKTGIGSGLIQMGLMALEGAGEQIVFVLGHPEYYPRFGFSADLAAPFDSDWSGEAFMALRLHPDAPASGRLTYPPAFG</sequence>
<evidence type="ECO:0000259" key="1">
    <source>
        <dbReference type="PROSITE" id="PS51186"/>
    </source>
</evidence>